<evidence type="ECO:0000313" key="3">
    <source>
        <dbReference type="Proteomes" id="UP001335665"/>
    </source>
</evidence>
<dbReference type="Proteomes" id="UP001335665">
    <property type="component" value="Unassembled WGS sequence"/>
</dbReference>
<name>A0ABU7SS88_9LACO</name>
<reference evidence="2 3" key="1">
    <citation type="submission" date="2023-02" db="EMBL/GenBank/DDBJ databases">
        <title>The predominant lactic acid bacteria and yeasts involved in the spontaneous fermentation of millet during the production of the traditional porridge Hausa koko in Ghana.</title>
        <authorList>
            <person name="Atter A."/>
            <person name="Diaz M."/>
        </authorList>
    </citation>
    <scope>NUCLEOTIDE SEQUENCE [LARGE SCALE GENOMIC DNA]</scope>
    <source>
        <strain evidence="2 3">FI11552</strain>
    </source>
</reference>
<proteinExistence type="predicted"/>
<dbReference type="EMBL" id="JAQSFA010000003">
    <property type="protein sequence ID" value="MEE6700566.1"/>
    <property type="molecule type" value="Genomic_DNA"/>
</dbReference>
<dbReference type="RefSeq" id="WP_265890653.1">
    <property type="nucleotide sequence ID" value="NZ_JAIUWJ010000003.1"/>
</dbReference>
<gene>
    <name evidence="2" type="ORF">PS396_01895</name>
</gene>
<accession>A0ABU7SS88</accession>
<evidence type="ECO:0000313" key="2">
    <source>
        <dbReference type="EMBL" id="MEE6700566.1"/>
    </source>
</evidence>
<organism evidence="2 3">
    <name type="scientific">Limosilactobacillus pontis</name>
    <dbReference type="NCBI Taxonomy" id="35787"/>
    <lineage>
        <taxon>Bacteria</taxon>
        <taxon>Bacillati</taxon>
        <taxon>Bacillota</taxon>
        <taxon>Bacilli</taxon>
        <taxon>Lactobacillales</taxon>
        <taxon>Lactobacillaceae</taxon>
        <taxon>Limosilactobacillus</taxon>
    </lineage>
</organism>
<evidence type="ECO:0000256" key="1">
    <source>
        <dbReference type="SAM" id="MobiDB-lite"/>
    </source>
</evidence>
<comment type="caution">
    <text evidence="2">The sequence shown here is derived from an EMBL/GenBank/DDBJ whole genome shotgun (WGS) entry which is preliminary data.</text>
</comment>
<protein>
    <submittedName>
        <fullName evidence="2">Fe-S cluster assembly protein HesB</fullName>
    </submittedName>
</protein>
<keyword evidence="3" id="KW-1185">Reference proteome</keyword>
<dbReference type="SUPFAM" id="SSF89360">
    <property type="entry name" value="HesB-like domain"/>
    <property type="match status" value="1"/>
</dbReference>
<feature type="region of interest" description="Disordered" evidence="1">
    <location>
        <begin position="93"/>
        <end position="130"/>
    </location>
</feature>
<sequence length="130" mass="14518">MKLIITTAASQWFQQHLNLTRGQGVKLFGKTVQPHHVAHTPDQGFAVEDDLADAVLTTSRDGINYYINFADEWFFSGLVTTVDYQSGTDQPRFTFTKEQSTMTTTPTSDSPTPATDASTAASQKFEDYWE</sequence>
<feature type="compositionally biased region" description="Low complexity" evidence="1">
    <location>
        <begin position="100"/>
        <end position="122"/>
    </location>
</feature>
<dbReference type="InterPro" id="IPR035903">
    <property type="entry name" value="HesB-like_dom_sf"/>
</dbReference>